<feature type="compositionally biased region" description="Low complexity" evidence="1">
    <location>
        <begin position="103"/>
        <end position="113"/>
    </location>
</feature>
<keyword evidence="2" id="KW-0614">Plasmid</keyword>
<proteinExistence type="predicted"/>
<dbReference type="Proteomes" id="UP000008316">
    <property type="component" value="Plasmid bgla_4p"/>
</dbReference>
<keyword evidence="3" id="KW-1185">Reference proteome</keyword>
<reference evidence="2 3" key="1">
    <citation type="journal article" date="2011" name="J. Bacteriol.">
        <title>Complete genome sequence of Burkholderia gladioli BSR3.</title>
        <authorList>
            <person name="Seo Y.S."/>
            <person name="Lim J."/>
            <person name="Choi B.S."/>
            <person name="Kim H."/>
            <person name="Goo E."/>
            <person name="Lee B."/>
            <person name="Lim J.S."/>
            <person name="Choi I.Y."/>
            <person name="Moon J.S."/>
            <person name="Kim J."/>
            <person name="Hwang I."/>
        </authorList>
    </citation>
    <scope>NUCLEOTIDE SEQUENCE [LARGE SCALE GENOMIC DNA]</scope>
    <source>
        <strain evidence="3">BSR3</strain>
    </source>
</reference>
<feature type="compositionally biased region" description="Low complexity" evidence="1">
    <location>
        <begin position="139"/>
        <end position="158"/>
    </location>
</feature>
<organism evidence="2 3">
    <name type="scientific">Burkholderia gladioli (strain BSR3)</name>
    <dbReference type="NCBI Taxonomy" id="999541"/>
    <lineage>
        <taxon>Bacteria</taxon>
        <taxon>Pseudomonadati</taxon>
        <taxon>Pseudomonadota</taxon>
        <taxon>Betaproteobacteria</taxon>
        <taxon>Burkholderiales</taxon>
        <taxon>Burkholderiaceae</taxon>
        <taxon>Burkholderia</taxon>
    </lineage>
</organism>
<evidence type="ECO:0000313" key="2">
    <source>
        <dbReference type="EMBL" id="AEA65878.1"/>
    </source>
</evidence>
<dbReference type="AlphaFoldDB" id="F2LT02"/>
<feature type="region of interest" description="Disordered" evidence="1">
    <location>
        <begin position="103"/>
        <end position="267"/>
    </location>
</feature>
<dbReference type="EMBL" id="CP002604">
    <property type="protein sequence ID" value="AEA65878.1"/>
    <property type="molecule type" value="Genomic_DNA"/>
</dbReference>
<name>F2LT02_BURGS</name>
<evidence type="ECO:0000313" key="3">
    <source>
        <dbReference type="Proteomes" id="UP000008316"/>
    </source>
</evidence>
<gene>
    <name evidence="2" type="ordered locus">bgla_4p0850</name>
</gene>
<geneLocation type="plasmid" evidence="2 3">
    <name>bgla_4p</name>
</geneLocation>
<feature type="compositionally biased region" description="Basic residues" evidence="1">
    <location>
        <begin position="217"/>
        <end position="227"/>
    </location>
</feature>
<evidence type="ECO:0000256" key="1">
    <source>
        <dbReference type="SAM" id="MobiDB-lite"/>
    </source>
</evidence>
<feature type="compositionally biased region" description="Polar residues" evidence="1">
    <location>
        <begin position="196"/>
        <end position="214"/>
    </location>
</feature>
<dbReference type="HOGENOM" id="CLU_1052432_0_0_4"/>
<feature type="compositionally biased region" description="Low complexity" evidence="1">
    <location>
        <begin position="249"/>
        <end position="261"/>
    </location>
</feature>
<sequence length="267" mass="27735">MDIREIQALHSQYSSRPIVIDIGGHVRALPAPDPQESRRRRVTARIASFAQKFGKPTAIWLAVVMGAGVSGVCAAKLWHALHPPQPSAHIERPTVRPAVAAPVAATASTPPVSQRQLTSADFADPPGHAPGSAGLDSQAPRSADAAAPAALVSKASPANGNERAAASPVQAPHSDPKPTAGQQEESASELAPARPATSTTRHGAQPTAQLQEQPTRVPRRLHRTPAARHHESAVTTAPASAPHIEAAKTDSTPKSPTPTKTGDVPLF</sequence>
<accession>F2LT02</accession>
<dbReference type="KEGG" id="bgd:bgla_4p0850"/>
<protein>
    <submittedName>
        <fullName evidence="2">Uncharacterized protein</fullName>
    </submittedName>
</protein>